<keyword evidence="6" id="KW-1185">Reference proteome</keyword>
<evidence type="ECO:0000256" key="1">
    <source>
        <dbReference type="SAM" id="Coils"/>
    </source>
</evidence>
<name>Q82WW8_NITEU</name>
<dbReference type="Gene3D" id="2.40.50.100">
    <property type="match status" value="1"/>
</dbReference>
<keyword evidence="1" id="KW-0175">Coiled coil</keyword>
<evidence type="ECO:0000313" key="5">
    <source>
        <dbReference type="EMBL" id="CAD84450.1"/>
    </source>
</evidence>
<dbReference type="Proteomes" id="UP000001416">
    <property type="component" value="Chromosome"/>
</dbReference>
<sequence length="397" mass="44131">MGGLAAWLLIQFPPENGKQEETLTPPIVRVAQVEMQSKRLHVHSQGQVVAHTEIDLVTEVSGRIIDTSPVFVSGGYFNKGDVLVTIDPADYDLRVAQAQAQVREARHLLMREEAEAAQAHDEWKHLGQGDPGPLSQHIPQLQEMRAKLAAAEAALKYARQLRQRTRIRAPFDGRVRNHNTGIGQYVTQGNVLGVIYSSDYAEVRLPVSTRDLAFIDVPDTLVADEENSKRMPRVVLAAEYQGEKRFWQGRIVRSEGVIDRNTGMLMLVARIPDPFLRTSSSPQSGEDRLSRLTNTTALPVGLFVEALIQGRRFDRLVILPTSVVFKDDQVAVVDQQDRLHLRTVKLLKREHEQAIIQAGLTAGERVLLSGLLQPVEGMQVTPELPNTNDQASGDSHP</sequence>
<proteinExistence type="predicted"/>
<dbReference type="GO" id="GO:0046677">
    <property type="term" value="P:response to antibiotic"/>
    <property type="evidence" value="ECO:0007669"/>
    <property type="project" value="TreeGrafter"/>
</dbReference>
<evidence type="ECO:0000259" key="4">
    <source>
        <dbReference type="Pfam" id="PF25967"/>
    </source>
</evidence>
<evidence type="ECO:0000313" key="6">
    <source>
        <dbReference type="Proteomes" id="UP000001416"/>
    </source>
</evidence>
<dbReference type="Gene3D" id="1.10.287.470">
    <property type="entry name" value="Helix hairpin bin"/>
    <property type="match status" value="1"/>
</dbReference>
<feature type="domain" description="Multidrug resistance protein MdtA-like barrel-sandwich hybrid" evidence="3">
    <location>
        <begin position="55"/>
        <end position="194"/>
    </location>
</feature>
<dbReference type="STRING" id="228410.NE0539"/>
<feature type="region of interest" description="Disordered" evidence="2">
    <location>
        <begin position="378"/>
        <end position="397"/>
    </location>
</feature>
<feature type="domain" description="Multidrug resistance protein MdtA-like C-terminal permuted SH3" evidence="4">
    <location>
        <begin position="329"/>
        <end position="371"/>
    </location>
</feature>
<dbReference type="PhylomeDB" id="Q82WW8"/>
<dbReference type="PANTHER" id="PTHR30158">
    <property type="entry name" value="ACRA/E-RELATED COMPONENT OF DRUG EFFLUX TRANSPORTER"/>
    <property type="match status" value="1"/>
</dbReference>
<dbReference type="SUPFAM" id="SSF111369">
    <property type="entry name" value="HlyD-like secretion proteins"/>
    <property type="match status" value="1"/>
</dbReference>
<accession>Q82WW8</accession>
<dbReference type="GO" id="GO:0005886">
    <property type="term" value="C:plasma membrane"/>
    <property type="evidence" value="ECO:0007669"/>
    <property type="project" value="TreeGrafter"/>
</dbReference>
<dbReference type="EMBL" id="AL954747">
    <property type="protein sequence ID" value="CAD84450.1"/>
    <property type="molecule type" value="Genomic_DNA"/>
</dbReference>
<dbReference type="eggNOG" id="COG0845">
    <property type="taxonomic scope" value="Bacteria"/>
</dbReference>
<evidence type="ECO:0000256" key="2">
    <source>
        <dbReference type="SAM" id="MobiDB-lite"/>
    </source>
</evidence>
<protein>
    <submittedName>
        <fullName evidence="5">Possible putitive HlyD family secretion protein</fullName>
    </submittedName>
</protein>
<feature type="compositionally biased region" description="Polar residues" evidence="2">
    <location>
        <begin position="384"/>
        <end position="397"/>
    </location>
</feature>
<reference evidence="5 6" key="1">
    <citation type="journal article" date="2003" name="J. Bacteriol.">
        <title>Complete genome sequence of the ammonia-oxidizing bacterium and obligate chemolithoautotroph Nitrosomonas europaea.</title>
        <authorList>
            <person name="Chain P."/>
            <person name="Lamerdin J."/>
            <person name="Larimer F."/>
            <person name="Regala W."/>
            <person name="Land M."/>
            <person name="Hauser L."/>
            <person name="Hooper A."/>
            <person name="Klotz M."/>
            <person name="Norton J."/>
            <person name="Sayavedra-Soto L."/>
            <person name="Arciero D."/>
            <person name="Hommes N."/>
            <person name="Whittaker M."/>
            <person name="Arp D."/>
        </authorList>
    </citation>
    <scope>NUCLEOTIDE SEQUENCE [LARGE SCALE GENOMIC DNA]</scope>
    <source>
        <strain evidence="6">ATCC 19718 / CIP 103999 / KCTC 2705 / NBRC 14298</strain>
    </source>
</reference>
<dbReference type="InterPro" id="IPR058627">
    <property type="entry name" value="MdtA-like_C"/>
</dbReference>
<feature type="coiled-coil region" evidence="1">
    <location>
        <begin position="95"/>
        <end position="161"/>
    </location>
</feature>
<dbReference type="Pfam" id="PF25967">
    <property type="entry name" value="RND-MFP_C"/>
    <property type="match status" value="1"/>
</dbReference>
<dbReference type="HOGENOM" id="CLU_018816_18_2_4"/>
<gene>
    <name evidence="5" type="primary">yegM</name>
    <name evidence="5" type="ordered locus">NE0539</name>
</gene>
<evidence type="ECO:0000259" key="3">
    <source>
        <dbReference type="Pfam" id="PF25917"/>
    </source>
</evidence>
<dbReference type="Pfam" id="PF25917">
    <property type="entry name" value="BSH_RND"/>
    <property type="match status" value="1"/>
</dbReference>
<organism evidence="5 6">
    <name type="scientific">Nitrosomonas europaea (strain ATCC 19718 / CIP 103999 / KCTC 2705 / NBRC 14298)</name>
    <dbReference type="NCBI Taxonomy" id="228410"/>
    <lineage>
        <taxon>Bacteria</taxon>
        <taxon>Pseudomonadati</taxon>
        <taxon>Pseudomonadota</taxon>
        <taxon>Betaproteobacteria</taxon>
        <taxon>Nitrosomonadales</taxon>
        <taxon>Nitrosomonadaceae</taxon>
        <taxon>Nitrosomonas</taxon>
    </lineage>
</organism>
<dbReference type="Gene3D" id="2.40.420.20">
    <property type="match status" value="1"/>
</dbReference>
<dbReference type="Gene3D" id="2.40.30.170">
    <property type="match status" value="1"/>
</dbReference>
<dbReference type="KEGG" id="neu:NE0539"/>
<dbReference type="AlphaFoldDB" id="Q82WW8"/>
<dbReference type="InterPro" id="IPR058625">
    <property type="entry name" value="MdtA-like_BSH"/>
</dbReference>